<dbReference type="InterPro" id="IPR013548">
    <property type="entry name" value="Plexin_cytoplasmic_RasGAP_dom"/>
</dbReference>
<organism evidence="3 4">
    <name type="scientific">Mya arenaria</name>
    <name type="common">Soft-shell clam</name>
    <dbReference type="NCBI Taxonomy" id="6604"/>
    <lineage>
        <taxon>Eukaryota</taxon>
        <taxon>Metazoa</taxon>
        <taxon>Spiralia</taxon>
        <taxon>Lophotrochozoa</taxon>
        <taxon>Mollusca</taxon>
        <taxon>Bivalvia</taxon>
        <taxon>Autobranchia</taxon>
        <taxon>Heteroconchia</taxon>
        <taxon>Euheterodonta</taxon>
        <taxon>Imparidentia</taxon>
        <taxon>Neoheterodontei</taxon>
        <taxon>Myida</taxon>
        <taxon>Myoidea</taxon>
        <taxon>Myidae</taxon>
        <taxon>Mya</taxon>
    </lineage>
</organism>
<dbReference type="Gene3D" id="3.10.20.90">
    <property type="entry name" value="Phosphatidylinositol 3-kinase Catalytic Subunit, Chain A, domain 1"/>
    <property type="match status" value="1"/>
</dbReference>
<protein>
    <submittedName>
        <fullName evidence="3">PLXA3-like protein</fullName>
    </submittedName>
</protein>
<dbReference type="InterPro" id="IPR008936">
    <property type="entry name" value="Rho_GTPase_activation_prot"/>
</dbReference>
<dbReference type="SUPFAM" id="SSF48350">
    <property type="entry name" value="GTPase activation domain, GAP"/>
    <property type="match status" value="1"/>
</dbReference>
<sequence length="373" mass="43388">MVIYQDNLEYATEILKALLNELVEKSVLGKHPKLMLRRTESVVEKLLTNWLSLCMYKYLRTLNVFYEGEVTPCKVLNCDTITQAKEKIIDQFYKNIPFSNRPWACDLDLEWKKGGIPVTLQDDDNSTMKWEGWKKINTLQHYRVFDGSECALIRRYQTIKSPNGSLDTSVKHDEIQSKEGGVKMVPEVFLPRLLATKGTLQKFMDDFFHNILSVSSTMPPAIKYLFDYLDNAAIKSNITDSPSNKLLFAKDIPNYRKLVDRFYREVHELPGVAEKEMTSYLTSVSQQNDDVPETNKPIKLAYPGKVYKSSALKELYTYVHKYSNESYTPMSTNTVTSYTFLSTNTVTRYELYTYVHKYSYKLYTYVHKYSNKV</sequence>
<evidence type="ECO:0000259" key="2">
    <source>
        <dbReference type="Pfam" id="PF20170"/>
    </source>
</evidence>
<dbReference type="InterPro" id="IPR046800">
    <property type="entry name" value="Plexin_RBD"/>
</dbReference>
<dbReference type="Pfam" id="PF20170">
    <property type="entry name" value="Plexin_RBD"/>
    <property type="match status" value="1"/>
</dbReference>
<dbReference type="PANTHER" id="PTHR22625:SF70">
    <property type="entry name" value="PLEXIN A, ISOFORM A"/>
    <property type="match status" value="1"/>
</dbReference>
<name>A0ABY7FXS0_MYAAR</name>
<evidence type="ECO:0000313" key="3">
    <source>
        <dbReference type="EMBL" id="WAR26447.1"/>
    </source>
</evidence>
<gene>
    <name evidence="3" type="ORF">MAR_012151</name>
</gene>
<dbReference type="EMBL" id="CP111025">
    <property type="protein sequence ID" value="WAR26447.1"/>
    <property type="molecule type" value="Genomic_DNA"/>
</dbReference>
<proteinExistence type="predicted"/>
<dbReference type="InterPro" id="IPR031148">
    <property type="entry name" value="Plexin"/>
</dbReference>
<keyword evidence="4" id="KW-1185">Reference proteome</keyword>
<dbReference type="PANTHER" id="PTHR22625">
    <property type="entry name" value="PLEXIN"/>
    <property type="match status" value="1"/>
</dbReference>
<dbReference type="Proteomes" id="UP001164746">
    <property type="component" value="Chromosome 14"/>
</dbReference>
<evidence type="ECO:0000313" key="4">
    <source>
        <dbReference type="Proteomes" id="UP001164746"/>
    </source>
</evidence>
<accession>A0ABY7FXS0</accession>
<feature type="domain" description="Plexin cytoplasmic RasGAP" evidence="1">
    <location>
        <begin position="1"/>
        <end position="240"/>
    </location>
</feature>
<evidence type="ECO:0000259" key="1">
    <source>
        <dbReference type="Pfam" id="PF08337"/>
    </source>
</evidence>
<reference evidence="3" key="1">
    <citation type="submission" date="2022-11" db="EMBL/GenBank/DDBJ databases">
        <title>Centuries of genome instability and evolution in soft-shell clam transmissible cancer (bioRxiv).</title>
        <authorList>
            <person name="Hart S.F.M."/>
            <person name="Yonemitsu M.A."/>
            <person name="Giersch R.M."/>
            <person name="Beal B.F."/>
            <person name="Arriagada G."/>
            <person name="Davis B.W."/>
            <person name="Ostrander E.A."/>
            <person name="Goff S.P."/>
            <person name="Metzger M.J."/>
        </authorList>
    </citation>
    <scope>NUCLEOTIDE SEQUENCE</scope>
    <source>
        <strain evidence="3">MELC-2E11</strain>
        <tissue evidence="3">Siphon/mantle</tissue>
    </source>
</reference>
<dbReference type="Gene3D" id="1.10.506.10">
    <property type="entry name" value="GTPase Activation - p120gap, domain 1"/>
    <property type="match status" value="3"/>
</dbReference>
<feature type="domain" description="Plexin cytoplasmic RhoGTPase-binding" evidence="2">
    <location>
        <begin position="68"/>
        <end position="151"/>
    </location>
</feature>
<dbReference type="Pfam" id="PF08337">
    <property type="entry name" value="Plexin_cytopl"/>
    <property type="match status" value="1"/>
</dbReference>